<feature type="transmembrane region" description="Helical" evidence="6">
    <location>
        <begin position="142"/>
        <end position="160"/>
    </location>
</feature>
<evidence type="ECO:0000256" key="5">
    <source>
        <dbReference type="PROSITE-ProRule" id="PRU00339"/>
    </source>
</evidence>
<feature type="transmembrane region" description="Helical" evidence="6">
    <location>
        <begin position="214"/>
        <end position="230"/>
    </location>
</feature>
<feature type="transmembrane region" description="Helical" evidence="6">
    <location>
        <begin position="21"/>
        <end position="44"/>
    </location>
</feature>
<feature type="domain" description="O-antigen ligase-related" evidence="7">
    <location>
        <begin position="221"/>
        <end position="408"/>
    </location>
</feature>
<accession>A0A0G3EMY7</accession>
<dbReference type="InterPro" id="IPR011990">
    <property type="entry name" value="TPR-like_helical_dom_sf"/>
</dbReference>
<keyword evidence="9" id="KW-1185">Reference proteome</keyword>
<dbReference type="GO" id="GO:0016020">
    <property type="term" value="C:membrane"/>
    <property type="evidence" value="ECO:0007669"/>
    <property type="project" value="UniProtKB-SubCell"/>
</dbReference>
<evidence type="ECO:0000313" key="9">
    <source>
        <dbReference type="Proteomes" id="UP000035268"/>
    </source>
</evidence>
<reference evidence="9" key="1">
    <citation type="submission" date="2015-02" db="EMBL/GenBank/DDBJ databases">
        <title>Description and complete genome sequence of the first cultured representative of the subdivision 5 of the Verrucomicrobia phylum.</title>
        <authorList>
            <person name="Spring S."/>
            <person name="Bunk B."/>
            <person name="Sproer C."/>
            <person name="Klenk H.-P."/>
        </authorList>
    </citation>
    <scope>NUCLEOTIDE SEQUENCE [LARGE SCALE GENOMIC DNA]</scope>
    <source>
        <strain evidence="9">L21-Fru-AB</strain>
    </source>
</reference>
<evidence type="ECO:0000256" key="2">
    <source>
        <dbReference type="ARBA" id="ARBA00022692"/>
    </source>
</evidence>
<dbReference type="EMBL" id="CP010904">
    <property type="protein sequence ID" value="AKJ65494.1"/>
    <property type="molecule type" value="Genomic_DNA"/>
</dbReference>
<evidence type="ECO:0000259" key="7">
    <source>
        <dbReference type="Pfam" id="PF04932"/>
    </source>
</evidence>
<feature type="transmembrane region" description="Helical" evidence="6">
    <location>
        <begin position="236"/>
        <end position="254"/>
    </location>
</feature>
<dbReference type="PANTHER" id="PTHR37422">
    <property type="entry name" value="TEICHURONIC ACID BIOSYNTHESIS PROTEIN TUAE"/>
    <property type="match status" value="1"/>
</dbReference>
<comment type="subcellular location">
    <subcellularLocation>
        <location evidence="1">Membrane</location>
        <topology evidence="1">Multi-pass membrane protein</topology>
    </subcellularLocation>
</comment>
<feature type="transmembrane region" description="Helical" evidence="6">
    <location>
        <begin position="489"/>
        <end position="510"/>
    </location>
</feature>
<dbReference type="Pfam" id="PF04932">
    <property type="entry name" value="Wzy_C"/>
    <property type="match status" value="1"/>
</dbReference>
<dbReference type="STRING" id="1307763.L21SP4_02267"/>
<evidence type="ECO:0000256" key="6">
    <source>
        <dbReference type="SAM" id="Phobius"/>
    </source>
</evidence>
<protein>
    <recommendedName>
        <fullName evidence="7">O-antigen ligase-related domain-containing protein</fullName>
    </recommendedName>
</protein>
<feature type="transmembrane region" description="Helical" evidence="6">
    <location>
        <begin position="50"/>
        <end position="71"/>
    </location>
</feature>
<dbReference type="KEGG" id="vbl:L21SP4_02267"/>
<feature type="transmembrane region" description="Helical" evidence="6">
    <location>
        <begin position="83"/>
        <end position="105"/>
    </location>
</feature>
<dbReference type="PANTHER" id="PTHR37422:SF13">
    <property type="entry name" value="LIPOPOLYSACCHARIDE BIOSYNTHESIS PROTEIN PA4999-RELATED"/>
    <property type="match status" value="1"/>
</dbReference>
<gene>
    <name evidence="8" type="ORF">L21SP4_02267</name>
</gene>
<evidence type="ECO:0000256" key="1">
    <source>
        <dbReference type="ARBA" id="ARBA00004141"/>
    </source>
</evidence>
<dbReference type="InterPro" id="IPR007016">
    <property type="entry name" value="O-antigen_ligase-rel_domated"/>
</dbReference>
<keyword evidence="2 6" id="KW-0812">Transmembrane</keyword>
<dbReference type="Gene3D" id="1.25.40.10">
    <property type="entry name" value="Tetratricopeptide repeat domain"/>
    <property type="match status" value="2"/>
</dbReference>
<evidence type="ECO:0000256" key="3">
    <source>
        <dbReference type="ARBA" id="ARBA00022989"/>
    </source>
</evidence>
<evidence type="ECO:0000313" key="8">
    <source>
        <dbReference type="EMBL" id="AKJ65494.1"/>
    </source>
</evidence>
<dbReference type="InterPro" id="IPR019734">
    <property type="entry name" value="TPR_rpt"/>
</dbReference>
<keyword evidence="5" id="KW-0802">TPR repeat</keyword>
<dbReference type="Pfam" id="PF13414">
    <property type="entry name" value="TPR_11"/>
    <property type="match status" value="1"/>
</dbReference>
<organism evidence="8 9">
    <name type="scientific">Kiritimatiella glycovorans</name>
    <dbReference type="NCBI Taxonomy" id="1307763"/>
    <lineage>
        <taxon>Bacteria</taxon>
        <taxon>Pseudomonadati</taxon>
        <taxon>Kiritimatiellota</taxon>
        <taxon>Kiritimatiellia</taxon>
        <taxon>Kiritimatiellales</taxon>
        <taxon>Kiritimatiellaceae</taxon>
        <taxon>Kiritimatiella</taxon>
    </lineage>
</organism>
<feature type="transmembrane region" description="Helical" evidence="6">
    <location>
        <begin position="456"/>
        <end position="477"/>
    </location>
</feature>
<dbReference type="AlphaFoldDB" id="A0A0G3EMY7"/>
<keyword evidence="3 6" id="KW-1133">Transmembrane helix</keyword>
<reference evidence="8 9" key="2">
    <citation type="journal article" date="2016" name="ISME J.">
        <title>Characterization of the first cultured representative of Verrucomicrobia subdivision 5 indicates the proposal of a novel phylum.</title>
        <authorList>
            <person name="Spring S."/>
            <person name="Bunk B."/>
            <person name="Sproer C."/>
            <person name="Schumann P."/>
            <person name="Rohde M."/>
            <person name="Tindall B.J."/>
            <person name="Klenk H.P."/>
        </authorList>
    </citation>
    <scope>NUCLEOTIDE SEQUENCE [LARGE SCALE GENOMIC DNA]</scope>
    <source>
        <strain evidence="8 9">L21-Fru-AB</strain>
    </source>
</reference>
<keyword evidence="4 6" id="KW-0472">Membrane</keyword>
<dbReference type="PROSITE" id="PS50005">
    <property type="entry name" value="TPR"/>
    <property type="match status" value="1"/>
</dbReference>
<name>A0A0G3EMY7_9BACT</name>
<feature type="repeat" description="TPR" evidence="5">
    <location>
        <begin position="625"/>
        <end position="658"/>
    </location>
</feature>
<feature type="transmembrane region" description="Helical" evidence="6">
    <location>
        <begin position="392"/>
        <end position="419"/>
    </location>
</feature>
<proteinExistence type="predicted"/>
<feature type="transmembrane region" description="Helical" evidence="6">
    <location>
        <begin position="261"/>
        <end position="280"/>
    </location>
</feature>
<dbReference type="Proteomes" id="UP000035268">
    <property type="component" value="Chromosome"/>
</dbReference>
<evidence type="ECO:0000256" key="4">
    <source>
        <dbReference type="ARBA" id="ARBA00023136"/>
    </source>
</evidence>
<sequence>MAGKKCESMMNRDSENSEAGVIRVLTGLVWCLLALPPLGAPVLFGGSDTHIWSVAPFVMASMLGVALFFLSRLRRDPEQIDEVFRVPPAAVVWTALFLVSGLFLFTSRIPYETQIGYLRIGTFLGAYWAWTNLLRDFRRGRWMLFLLMAVAVGISIYGIVQDVTDGNMVLWEETQYGERANGTYRCPNHLADYLSLLLPFALVLPFLRAAGWPLRLLALGALVPCTWALHLTQSRAGWLGAITAVVATPCFLILRRSWKGFILAALLAPFLMGAGLYGLWQVSPEFRERGGKVVAYATDLYEAWQTSKEAEEHVGDAEGSDEDMRSIAAALVSREHVFRPMLIADTLRMHADHPWAGHGLRTYEWIIPDYRHYWDRGTGSQPKMARFAHSEYFNLIAECGWIGLGIFLFAIVWGYAAFIRLLRRAPPGAPAALIAAALAMLSGTLVHAMFDFNFQMYANPQVMALLAGIAAGPALALRRRSLPKLERRILLAAGIVASLIGLFFALQYGVSGLVRHAGDRAARAREYETAVKHYRTASTISPRSWRAHYALGELYHERRTSTLDRGQKRYWAQFERDALFEAHKDNPPNAEILMDLGRVHVFLGNKQRGFEYMVEAAEIKRVENEHYYKELGMELKKAGRYREALEAFLRAADARPSRSIRRNIKWLRERTGE</sequence>
<dbReference type="SUPFAM" id="SSF48452">
    <property type="entry name" value="TPR-like"/>
    <property type="match status" value="1"/>
</dbReference>
<feature type="transmembrane region" description="Helical" evidence="6">
    <location>
        <begin position="111"/>
        <end position="130"/>
    </location>
</feature>
<feature type="transmembrane region" description="Helical" evidence="6">
    <location>
        <begin position="431"/>
        <end position="450"/>
    </location>
</feature>
<dbReference type="InterPro" id="IPR051533">
    <property type="entry name" value="WaaL-like"/>
</dbReference>
<feature type="transmembrane region" description="Helical" evidence="6">
    <location>
        <begin position="190"/>
        <end position="207"/>
    </location>
</feature>